<comment type="similarity">
    <text evidence="6">Belongs to the UPF0758 family.</text>
</comment>
<reference evidence="9 11" key="1">
    <citation type="submission" date="2016-10" db="EMBL/GenBank/DDBJ databases">
        <authorList>
            <person name="Cai Z."/>
        </authorList>
    </citation>
    <scope>NUCLEOTIDE SEQUENCE [LARGE SCALE GENOMIC DNA]</scope>
    <source>
        <strain evidence="9 11">DSM 25227</strain>
    </source>
</reference>
<dbReference type="SUPFAM" id="SSF102712">
    <property type="entry name" value="JAB1/MPN domain"/>
    <property type="match status" value="1"/>
</dbReference>
<keyword evidence="5" id="KW-0482">Metalloprotease</keyword>
<evidence type="ECO:0000313" key="11">
    <source>
        <dbReference type="Proteomes" id="UP000251571"/>
    </source>
</evidence>
<evidence type="ECO:0000313" key="8">
    <source>
        <dbReference type="EMBL" id="PWJ17449.1"/>
    </source>
</evidence>
<name>A0A2Y9C187_9RHOB</name>
<gene>
    <name evidence="8" type="ORF">BCF38_10659</name>
    <name evidence="9" type="ORF">SAMN05421539_10659</name>
</gene>
<keyword evidence="4" id="KW-0862">Zinc</keyword>
<evidence type="ECO:0000256" key="1">
    <source>
        <dbReference type="ARBA" id="ARBA00022670"/>
    </source>
</evidence>
<dbReference type="PROSITE" id="PS50249">
    <property type="entry name" value="MPN"/>
    <property type="match status" value="1"/>
</dbReference>
<dbReference type="Gene3D" id="3.40.140.10">
    <property type="entry name" value="Cytidine Deaminase, domain 2"/>
    <property type="match status" value="1"/>
</dbReference>
<evidence type="ECO:0000256" key="5">
    <source>
        <dbReference type="ARBA" id="ARBA00023049"/>
    </source>
</evidence>
<reference evidence="8 10" key="2">
    <citation type="submission" date="2018-03" db="EMBL/GenBank/DDBJ databases">
        <title>Genomic Encyclopedia of Archaeal and Bacterial Type Strains, Phase II (KMG-II): from individual species to whole genera.</title>
        <authorList>
            <person name="Goeker M."/>
        </authorList>
    </citation>
    <scope>NUCLEOTIDE SEQUENCE [LARGE SCALE GENOMIC DNA]</scope>
    <source>
        <strain evidence="8 10">DSM 25227</strain>
    </source>
</reference>
<keyword evidence="1" id="KW-0645">Protease</keyword>
<dbReference type="SUPFAM" id="SSF47781">
    <property type="entry name" value="RuvA domain 2-like"/>
    <property type="match status" value="1"/>
</dbReference>
<dbReference type="Proteomes" id="UP000245839">
    <property type="component" value="Unassembled WGS sequence"/>
</dbReference>
<keyword evidence="2" id="KW-0479">Metal-binding</keyword>
<organism evidence="9 11">
    <name type="scientific">Jannaschia seohaensis</name>
    <dbReference type="NCBI Taxonomy" id="475081"/>
    <lineage>
        <taxon>Bacteria</taxon>
        <taxon>Pseudomonadati</taxon>
        <taxon>Pseudomonadota</taxon>
        <taxon>Alphaproteobacteria</taxon>
        <taxon>Rhodobacterales</taxon>
        <taxon>Roseobacteraceae</taxon>
        <taxon>Jannaschia</taxon>
    </lineage>
</organism>
<dbReference type="EMBL" id="UETC01000006">
    <property type="protein sequence ID" value="SSA47512.1"/>
    <property type="molecule type" value="Genomic_DNA"/>
</dbReference>
<dbReference type="InterPro" id="IPR037518">
    <property type="entry name" value="MPN"/>
</dbReference>
<protein>
    <submittedName>
        <fullName evidence="9">DNA repair protein RadC</fullName>
    </submittedName>
</protein>
<dbReference type="Proteomes" id="UP000251571">
    <property type="component" value="Unassembled WGS sequence"/>
</dbReference>
<keyword evidence="10" id="KW-1185">Reference proteome</keyword>
<dbReference type="NCBIfam" id="TIGR00608">
    <property type="entry name" value="radc"/>
    <property type="match status" value="1"/>
</dbReference>
<keyword evidence="3" id="KW-0378">Hydrolase</keyword>
<dbReference type="GO" id="GO:0008237">
    <property type="term" value="F:metallopeptidase activity"/>
    <property type="evidence" value="ECO:0007669"/>
    <property type="project" value="UniProtKB-KW"/>
</dbReference>
<dbReference type="PANTHER" id="PTHR30471:SF3">
    <property type="entry name" value="UPF0758 PROTEIN YEES-RELATED"/>
    <property type="match status" value="1"/>
</dbReference>
<dbReference type="InterPro" id="IPR046778">
    <property type="entry name" value="UPF0758_N"/>
</dbReference>
<accession>A0A2Y9C187</accession>
<dbReference type="AlphaFoldDB" id="A0A2Y9C187"/>
<dbReference type="InterPro" id="IPR025657">
    <property type="entry name" value="RadC_JAB"/>
</dbReference>
<evidence type="ECO:0000256" key="2">
    <source>
        <dbReference type="ARBA" id="ARBA00022723"/>
    </source>
</evidence>
<dbReference type="InterPro" id="IPR010994">
    <property type="entry name" value="RuvA_2-like"/>
</dbReference>
<dbReference type="PROSITE" id="PS01302">
    <property type="entry name" value="UPF0758"/>
    <property type="match status" value="1"/>
</dbReference>
<dbReference type="InterPro" id="IPR020891">
    <property type="entry name" value="UPF0758_CS"/>
</dbReference>
<evidence type="ECO:0000256" key="3">
    <source>
        <dbReference type="ARBA" id="ARBA00022801"/>
    </source>
</evidence>
<dbReference type="Pfam" id="PF04002">
    <property type="entry name" value="RadC"/>
    <property type="match status" value="1"/>
</dbReference>
<dbReference type="NCBIfam" id="NF000642">
    <property type="entry name" value="PRK00024.1"/>
    <property type="match status" value="1"/>
</dbReference>
<dbReference type="RefSeq" id="WP_245947529.1">
    <property type="nucleotide sequence ID" value="NZ_QGDJ01000006.1"/>
</dbReference>
<feature type="domain" description="MPN" evidence="7">
    <location>
        <begin position="138"/>
        <end position="260"/>
    </location>
</feature>
<evidence type="ECO:0000256" key="6">
    <source>
        <dbReference type="RuleBase" id="RU003797"/>
    </source>
</evidence>
<evidence type="ECO:0000256" key="4">
    <source>
        <dbReference type="ARBA" id="ARBA00022833"/>
    </source>
</evidence>
<dbReference type="InterPro" id="IPR001405">
    <property type="entry name" value="UPF0758"/>
</dbReference>
<dbReference type="GO" id="GO:0046872">
    <property type="term" value="F:metal ion binding"/>
    <property type="evidence" value="ECO:0007669"/>
    <property type="project" value="UniProtKB-KW"/>
</dbReference>
<dbReference type="Pfam" id="PF20582">
    <property type="entry name" value="UPF0758_N"/>
    <property type="match status" value="1"/>
</dbReference>
<dbReference type="Gene3D" id="1.10.150.20">
    <property type="entry name" value="5' to 3' exonuclease, C-terminal subdomain"/>
    <property type="match status" value="1"/>
</dbReference>
<dbReference type="EMBL" id="QGDJ01000006">
    <property type="protein sequence ID" value="PWJ17449.1"/>
    <property type="molecule type" value="Genomic_DNA"/>
</dbReference>
<dbReference type="CDD" id="cd08071">
    <property type="entry name" value="MPN_DUF2466"/>
    <property type="match status" value="1"/>
</dbReference>
<dbReference type="GO" id="GO:0006508">
    <property type="term" value="P:proteolysis"/>
    <property type="evidence" value="ECO:0007669"/>
    <property type="project" value="UniProtKB-KW"/>
</dbReference>
<evidence type="ECO:0000313" key="10">
    <source>
        <dbReference type="Proteomes" id="UP000245839"/>
    </source>
</evidence>
<sequence length="260" mass="28724">MTRRDTHLSEAPAGDLFSPAMAVPLRAPRPAAVPDDEPDHRLAHRARLRARFMEGGAQAMPDYELLELILFRALPRGDTKPLAKRLLRTFGDLNRVMAAPAARLAEVKGVGQAVVEQLKIMEAVGHRMARAKVIDRPILSSWDALLAYLQTALAHQGIEQFRTLYLDRKNVLIADEMLAEGTVDHVPVYPREVIKRALELNASALILVHNHPSGDPTPSEADISMTYAIRDAAQVLGLVLHDHLIVGKARELSFRSEGIL</sequence>
<proteinExistence type="inferred from homology"/>
<dbReference type="PANTHER" id="PTHR30471">
    <property type="entry name" value="DNA REPAIR PROTEIN RADC"/>
    <property type="match status" value="1"/>
</dbReference>
<evidence type="ECO:0000259" key="7">
    <source>
        <dbReference type="PROSITE" id="PS50249"/>
    </source>
</evidence>
<evidence type="ECO:0000313" key="9">
    <source>
        <dbReference type="EMBL" id="SSA47512.1"/>
    </source>
</evidence>